<evidence type="ECO:0000256" key="2">
    <source>
        <dbReference type="ARBA" id="ARBA00022448"/>
    </source>
</evidence>
<evidence type="ECO:0000259" key="7">
    <source>
        <dbReference type="PROSITE" id="PS50850"/>
    </source>
</evidence>
<protein>
    <submittedName>
        <fullName evidence="8">Tet(A)/Tet(B)/Tet(C) family tetracycline efflux MFS transporter</fullName>
    </submittedName>
</protein>
<feature type="transmembrane region" description="Helical" evidence="6">
    <location>
        <begin position="335"/>
        <end position="361"/>
    </location>
</feature>
<dbReference type="PROSITE" id="PS50850">
    <property type="entry name" value="MFS"/>
    <property type="match status" value="1"/>
</dbReference>
<evidence type="ECO:0000313" key="9">
    <source>
        <dbReference type="Proteomes" id="UP001431235"/>
    </source>
</evidence>
<dbReference type="PANTHER" id="PTHR23504">
    <property type="entry name" value="MAJOR FACILITATOR SUPERFAMILY DOMAIN-CONTAINING PROTEIN 10"/>
    <property type="match status" value="1"/>
</dbReference>
<dbReference type="PANTHER" id="PTHR23504:SF15">
    <property type="entry name" value="MAJOR FACILITATOR SUPERFAMILY (MFS) PROFILE DOMAIN-CONTAINING PROTEIN"/>
    <property type="match status" value="1"/>
</dbReference>
<proteinExistence type="predicted"/>
<dbReference type="Gene3D" id="1.20.1250.20">
    <property type="entry name" value="MFS general substrate transporter like domains"/>
    <property type="match status" value="1"/>
</dbReference>
<feature type="transmembrane region" description="Helical" evidence="6">
    <location>
        <begin position="7"/>
        <end position="30"/>
    </location>
</feature>
<dbReference type="InterPro" id="IPR020846">
    <property type="entry name" value="MFS_dom"/>
</dbReference>
<feature type="transmembrane region" description="Helical" evidence="6">
    <location>
        <begin position="247"/>
        <end position="271"/>
    </location>
</feature>
<organism evidence="8 9">
    <name type="scientific">Stenotrophomonas mori</name>
    <dbReference type="NCBI Taxonomy" id="2871096"/>
    <lineage>
        <taxon>Bacteria</taxon>
        <taxon>Pseudomonadati</taxon>
        <taxon>Pseudomonadota</taxon>
        <taxon>Gammaproteobacteria</taxon>
        <taxon>Lysobacterales</taxon>
        <taxon>Lysobacteraceae</taxon>
        <taxon>Stenotrophomonas</taxon>
    </lineage>
</organism>
<reference evidence="8 9" key="1">
    <citation type="submission" date="2021-08" db="EMBL/GenBank/DDBJ databases">
        <title>Novel members of of the genus Stenotrophomonas from differernt environment.</title>
        <authorList>
            <person name="Deng Y."/>
        </authorList>
    </citation>
    <scope>NUCLEOTIDE SEQUENCE [LARGE SCALE GENOMIC DNA]</scope>
    <source>
        <strain evidence="8 9">CPCC 101365</strain>
    </source>
</reference>
<evidence type="ECO:0000256" key="1">
    <source>
        <dbReference type="ARBA" id="ARBA00004141"/>
    </source>
</evidence>
<dbReference type="Pfam" id="PF07690">
    <property type="entry name" value="MFS_1"/>
    <property type="match status" value="1"/>
</dbReference>
<dbReference type="EMBL" id="JAIKTS010000005">
    <property type="protein sequence ID" value="MCL7715601.1"/>
    <property type="molecule type" value="Genomic_DNA"/>
</dbReference>
<feature type="transmembrane region" description="Helical" evidence="6">
    <location>
        <begin position="303"/>
        <end position="323"/>
    </location>
</feature>
<gene>
    <name evidence="8" type="primary">tet</name>
    <name evidence="8" type="ORF">K5L01_13225</name>
</gene>
<feature type="transmembrane region" description="Helical" evidence="6">
    <location>
        <begin position="211"/>
        <end position="235"/>
    </location>
</feature>
<accession>A0ABT0SJU8</accession>
<evidence type="ECO:0000256" key="5">
    <source>
        <dbReference type="ARBA" id="ARBA00023136"/>
    </source>
</evidence>
<feature type="transmembrane region" description="Helical" evidence="6">
    <location>
        <begin position="42"/>
        <end position="62"/>
    </location>
</feature>
<dbReference type="NCBIfam" id="NF012174">
    <property type="entry name" value="tet_MFS_A_B_C_D"/>
    <property type="match status" value="1"/>
</dbReference>
<dbReference type="Proteomes" id="UP001431235">
    <property type="component" value="Unassembled WGS sequence"/>
</dbReference>
<feature type="transmembrane region" description="Helical" evidence="6">
    <location>
        <begin position="156"/>
        <end position="177"/>
    </location>
</feature>
<feature type="transmembrane region" description="Helical" evidence="6">
    <location>
        <begin position="74"/>
        <end position="93"/>
    </location>
</feature>
<keyword evidence="3 6" id="KW-0812">Transmembrane</keyword>
<sequence>MRTPLSALLAVLLIDGIGLGLILPILPGLLQQLAGAETPHSLHYGALLSLYALMQFLCAPLLGALSDRHGRRRVLLVSLAGAALDYLLMAVAPSLPWLYLGRALAGVTGANMAVAAAYLTDITPPGQRAARFGQMGAAFGIGLIAGPVLGGLLGEWLLRAPFLLAAALNALNLLLVWRRLPESRPARPPEHRRISLNAFAALHRLSRRPGLAPLLGIYAVVTLVGQWPATLWILYGQDRFGWSMTVAGLSLAGYGLCHAVTQAFAVAPLVARLGERRALLLGLAGDSLGLLLLSLALSGWVPFLLLPLFAAGGLAAPALQSMLTRRIDDHQQGELQGTLTGITSLIGIAGPLLVTTLYALSHSPWPGLVWAVGAATNLLVLPLLLGRRRADTAIAETAESTMQARADKQQAQ</sequence>
<keyword evidence="4 6" id="KW-1133">Transmembrane helix</keyword>
<dbReference type="InterPro" id="IPR011701">
    <property type="entry name" value="MFS"/>
</dbReference>
<dbReference type="InterPro" id="IPR036259">
    <property type="entry name" value="MFS_trans_sf"/>
</dbReference>
<dbReference type="PRINTS" id="PR01035">
    <property type="entry name" value="TCRTETA"/>
</dbReference>
<evidence type="ECO:0000256" key="3">
    <source>
        <dbReference type="ARBA" id="ARBA00022692"/>
    </source>
</evidence>
<feature type="transmembrane region" description="Helical" evidence="6">
    <location>
        <begin position="132"/>
        <end position="150"/>
    </location>
</feature>
<dbReference type="SUPFAM" id="SSF103473">
    <property type="entry name" value="MFS general substrate transporter"/>
    <property type="match status" value="1"/>
</dbReference>
<feature type="transmembrane region" description="Helical" evidence="6">
    <location>
        <begin position="367"/>
        <end position="385"/>
    </location>
</feature>
<evidence type="ECO:0000313" key="8">
    <source>
        <dbReference type="EMBL" id="MCL7715601.1"/>
    </source>
</evidence>
<keyword evidence="2" id="KW-0813">Transport</keyword>
<feature type="transmembrane region" description="Helical" evidence="6">
    <location>
        <begin position="278"/>
        <end position="297"/>
    </location>
</feature>
<name>A0ABT0SJU8_9GAMM</name>
<keyword evidence="5 6" id="KW-0472">Membrane</keyword>
<comment type="caution">
    <text evidence="8">The sequence shown here is derived from an EMBL/GenBank/DDBJ whole genome shotgun (WGS) entry which is preliminary data.</text>
</comment>
<feature type="domain" description="Major facilitator superfamily (MFS) profile" evidence="7">
    <location>
        <begin position="4"/>
        <end position="389"/>
    </location>
</feature>
<dbReference type="InterPro" id="IPR001958">
    <property type="entry name" value="Tet-R_TetA/multi-R_MdtG-like"/>
</dbReference>
<keyword evidence="9" id="KW-1185">Reference proteome</keyword>
<evidence type="ECO:0000256" key="6">
    <source>
        <dbReference type="SAM" id="Phobius"/>
    </source>
</evidence>
<dbReference type="RefSeq" id="WP_250065082.1">
    <property type="nucleotide sequence ID" value="NZ_JAIKTS010000005.1"/>
</dbReference>
<evidence type="ECO:0000256" key="4">
    <source>
        <dbReference type="ARBA" id="ARBA00022989"/>
    </source>
</evidence>
<comment type="subcellular location">
    <subcellularLocation>
        <location evidence="1">Membrane</location>
        <topology evidence="1">Multi-pass membrane protein</topology>
    </subcellularLocation>
</comment>
<feature type="transmembrane region" description="Helical" evidence="6">
    <location>
        <begin position="99"/>
        <end position="120"/>
    </location>
</feature>